<organism evidence="1 2">
    <name type="scientific">Proteus phage vB_PmiM_Pm5461</name>
    <dbReference type="NCBI Taxonomy" id="1636250"/>
    <lineage>
        <taxon>Viruses</taxon>
        <taxon>Duplodnaviria</taxon>
        <taxon>Heunggongvirae</taxon>
        <taxon>Uroviricota</taxon>
        <taxon>Caudoviricetes</taxon>
        <taxon>Pantevenvirales</taxon>
        <taxon>Straboviridae</taxon>
        <taxon>Bragavirus</taxon>
        <taxon>Bragavirus pm5461</taxon>
    </lineage>
</organism>
<evidence type="ECO:0000313" key="2">
    <source>
        <dbReference type="Proteomes" id="UP000202749"/>
    </source>
</evidence>
<gene>
    <name evidence="1" type="ORF">Pm5461_132</name>
</gene>
<proteinExistence type="predicted"/>
<keyword evidence="2" id="KW-1185">Reference proteome</keyword>
<evidence type="ECO:0000313" key="1">
    <source>
        <dbReference type="EMBL" id="AKA61998.1"/>
    </source>
</evidence>
<dbReference type="InterPro" id="IPR022607">
    <property type="entry name" value="Phage_T4_Gp53_baseplate_wedge"/>
</dbReference>
<name>A0A0G2SS70_9CAUD</name>
<reference evidence="1 2" key="1">
    <citation type="submission" date="2015-03" db="EMBL/GenBank/DDBJ databases">
        <authorList>
            <person name="Melo L.D.R."/>
            <person name="Veiga P."/>
            <person name="Cerca N."/>
            <person name="Kropinski A.M."/>
            <person name="Azeredo J."/>
            <person name="Almeida C."/>
            <person name="Sillankorva S."/>
        </authorList>
    </citation>
    <scope>NUCLEOTIDE SEQUENCE [LARGE SCALE GENOMIC DNA]</scope>
</reference>
<dbReference type="Proteomes" id="UP000202749">
    <property type="component" value="Segment"/>
</dbReference>
<dbReference type="GeneID" id="26622935"/>
<sequence length="183" mass="21534">MIFSFFDPVEYRGKPTTNIFKNYKVYIKRVLSDYKLKTYYIKGSPRPEELANTLYGNPQLYWVLLMINDNYDPFHGWIKGQEASYQSAIQRYENAGGQQVLYHIDNNGERYYNLVEDPDNPGLWYDKGDKDMEHLQYNGPLAAVDILEDAILRNEESREIKIIDPKEIQSFISAIIREMEKSL</sequence>
<dbReference type="EMBL" id="KP890823">
    <property type="protein sequence ID" value="AKA61998.1"/>
    <property type="molecule type" value="Genomic_DNA"/>
</dbReference>
<dbReference type="OrthoDB" id="8952at10239"/>
<dbReference type="Pfam" id="PF11246">
    <property type="entry name" value="Phage_gp53"/>
    <property type="match status" value="1"/>
</dbReference>
<dbReference type="KEGG" id="vg:26622935"/>
<accession>A0A0G2SS70</accession>
<dbReference type="RefSeq" id="YP_009195554.1">
    <property type="nucleotide sequence ID" value="NC_028762.1"/>
</dbReference>
<protein>
    <submittedName>
        <fullName evidence="1">Baseplate wedge subunit</fullName>
    </submittedName>
</protein>